<keyword evidence="1" id="KW-1133">Transmembrane helix</keyword>
<keyword evidence="1" id="KW-0472">Membrane</keyword>
<keyword evidence="1" id="KW-0812">Transmembrane</keyword>
<evidence type="ECO:0000313" key="2">
    <source>
        <dbReference type="EMBL" id="JAE11829.1"/>
    </source>
</evidence>
<name>A0A0A9FKR5_ARUDO</name>
<sequence length="50" mass="6032">MPKGTRKNWMHLRQKAKRCRLHLDGITKQIGIILLELIYNIWIGRYQTIL</sequence>
<reference evidence="2" key="1">
    <citation type="submission" date="2014-09" db="EMBL/GenBank/DDBJ databases">
        <authorList>
            <person name="Magalhaes I.L.F."/>
            <person name="Oliveira U."/>
            <person name="Santos F.R."/>
            <person name="Vidigal T.H.D.A."/>
            <person name="Brescovit A.D."/>
            <person name="Santos A.J."/>
        </authorList>
    </citation>
    <scope>NUCLEOTIDE SEQUENCE</scope>
    <source>
        <tissue evidence="2">Shoot tissue taken approximately 20 cm above the soil surface</tissue>
    </source>
</reference>
<accession>A0A0A9FKR5</accession>
<proteinExistence type="predicted"/>
<dbReference type="AlphaFoldDB" id="A0A0A9FKR5"/>
<reference evidence="2" key="2">
    <citation type="journal article" date="2015" name="Data Brief">
        <title>Shoot transcriptome of the giant reed, Arundo donax.</title>
        <authorList>
            <person name="Barrero R.A."/>
            <person name="Guerrero F.D."/>
            <person name="Moolhuijzen P."/>
            <person name="Goolsby J.A."/>
            <person name="Tidwell J."/>
            <person name="Bellgard S.E."/>
            <person name="Bellgard M.I."/>
        </authorList>
    </citation>
    <scope>NUCLEOTIDE SEQUENCE</scope>
    <source>
        <tissue evidence="2">Shoot tissue taken approximately 20 cm above the soil surface</tissue>
    </source>
</reference>
<dbReference type="EMBL" id="GBRH01186067">
    <property type="protein sequence ID" value="JAE11829.1"/>
    <property type="molecule type" value="Transcribed_RNA"/>
</dbReference>
<evidence type="ECO:0000256" key="1">
    <source>
        <dbReference type="SAM" id="Phobius"/>
    </source>
</evidence>
<protein>
    <submittedName>
        <fullName evidence="2">Uncharacterized protein</fullName>
    </submittedName>
</protein>
<organism evidence="2">
    <name type="scientific">Arundo donax</name>
    <name type="common">Giant reed</name>
    <name type="synonym">Donax arundinaceus</name>
    <dbReference type="NCBI Taxonomy" id="35708"/>
    <lineage>
        <taxon>Eukaryota</taxon>
        <taxon>Viridiplantae</taxon>
        <taxon>Streptophyta</taxon>
        <taxon>Embryophyta</taxon>
        <taxon>Tracheophyta</taxon>
        <taxon>Spermatophyta</taxon>
        <taxon>Magnoliopsida</taxon>
        <taxon>Liliopsida</taxon>
        <taxon>Poales</taxon>
        <taxon>Poaceae</taxon>
        <taxon>PACMAD clade</taxon>
        <taxon>Arundinoideae</taxon>
        <taxon>Arundineae</taxon>
        <taxon>Arundo</taxon>
    </lineage>
</organism>
<feature type="transmembrane region" description="Helical" evidence="1">
    <location>
        <begin position="21"/>
        <end position="42"/>
    </location>
</feature>